<evidence type="ECO:0000313" key="8">
    <source>
        <dbReference type="Proteomes" id="UP000051249"/>
    </source>
</evidence>
<gene>
    <name evidence="7" type="ORF">IV88_GL000374</name>
</gene>
<organism evidence="7 8">
    <name type="scientific">Pediococcus argentinicus</name>
    <dbReference type="NCBI Taxonomy" id="480391"/>
    <lineage>
        <taxon>Bacteria</taxon>
        <taxon>Bacillati</taxon>
        <taxon>Bacillota</taxon>
        <taxon>Bacilli</taxon>
        <taxon>Lactobacillales</taxon>
        <taxon>Lactobacillaceae</taxon>
        <taxon>Pediococcus</taxon>
    </lineage>
</organism>
<keyword evidence="4 6" id="KW-1133">Transmembrane helix</keyword>
<dbReference type="InterPro" id="IPR038330">
    <property type="entry name" value="TspO/MBR-related_sf"/>
</dbReference>
<evidence type="ECO:0000256" key="4">
    <source>
        <dbReference type="ARBA" id="ARBA00022989"/>
    </source>
</evidence>
<dbReference type="PATRIC" id="fig|480391.4.peg.378"/>
<feature type="transmembrane region" description="Helical" evidence="6">
    <location>
        <begin position="107"/>
        <end position="126"/>
    </location>
</feature>
<feature type="transmembrane region" description="Helical" evidence="6">
    <location>
        <begin position="52"/>
        <end position="73"/>
    </location>
</feature>
<dbReference type="Proteomes" id="UP000051249">
    <property type="component" value="Unassembled WGS sequence"/>
</dbReference>
<dbReference type="RefSeq" id="WP_057799307.1">
    <property type="nucleotide sequence ID" value="NZ_BJZZ01000013.1"/>
</dbReference>
<protein>
    <submittedName>
        <fullName evidence="7">Sensory protein</fullName>
    </submittedName>
</protein>
<dbReference type="GO" id="GO:0033013">
    <property type="term" value="P:tetrapyrrole metabolic process"/>
    <property type="evidence" value="ECO:0007669"/>
    <property type="project" value="UniProtKB-ARBA"/>
</dbReference>
<evidence type="ECO:0000256" key="1">
    <source>
        <dbReference type="ARBA" id="ARBA00004141"/>
    </source>
</evidence>
<dbReference type="EMBL" id="JQCQ01000014">
    <property type="protein sequence ID" value="KRO25245.1"/>
    <property type="molecule type" value="Genomic_DNA"/>
</dbReference>
<name>A0A0R2NMK1_9LACO</name>
<feature type="transmembrane region" description="Helical" evidence="6">
    <location>
        <begin position="85"/>
        <end position="101"/>
    </location>
</feature>
<reference evidence="7 8" key="1">
    <citation type="journal article" date="2015" name="Genome Announc.">
        <title>Expanding the biotechnology potential of lactobacilli through comparative genomics of 213 strains and associated genera.</title>
        <authorList>
            <person name="Sun Z."/>
            <person name="Harris H.M."/>
            <person name="McCann A."/>
            <person name="Guo C."/>
            <person name="Argimon S."/>
            <person name="Zhang W."/>
            <person name="Yang X."/>
            <person name="Jeffery I.B."/>
            <person name="Cooney J.C."/>
            <person name="Kagawa T.F."/>
            <person name="Liu W."/>
            <person name="Song Y."/>
            <person name="Salvetti E."/>
            <person name="Wrobel A."/>
            <person name="Rasinkangas P."/>
            <person name="Parkhill J."/>
            <person name="Rea M.C."/>
            <person name="O'Sullivan O."/>
            <person name="Ritari J."/>
            <person name="Douillard F.P."/>
            <person name="Paul Ross R."/>
            <person name="Yang R."/>
            <person name="Briner A.E."/>
            <person name="Felis G.E."/>
            <person name="de Vos W.M."/>
            <person name="Barrangou R."/>
            <person name="Klaenhammer T.R."/>
            <person name="Caufield P.W."/>
            <person name="Cui Y."/>
            <person name="Zhang H."/>
            <person name="O'Toole P.W."/>
        </authorList>
    </citation>
    <scope>NUCLEOTIDE SEQUENCE [LARGE SCALE GENOMIC DNA]</scope>
    <source>
        <strain evidence="7 8">DSM 23026</strain>
    </source>
</reference>
<evidence type="ECO:0000256" key="3">
    <source>
        <dbReference type="ARBA" id="ARBA00022692"/>
    </source>
</evidence>
<dbReference type="Pfam" id="PF03073">
    <property type="entry name" value="TspO_MBR"/>
    <property type="match status" value="1"/>
</dbReference>
<dbReference type="AlphaFoldDB" id="A0A0R2NMK1"/>
<evidence type="ECO:0000313" key="7">
    <source>
        <dbReference type="EMBL" id="KRO25245.1"/>
    </source>
</evidence>
<evidence type="ECO:0000256" key="5">
    <source>
        <dbReference type="ARBA" id="ARBA00023136"/>
    </source>
</evidence>
<feature type="transmembrane region" description="Helical" evidence="6">
    <location>
        <begin position="138"/>
        <end position="160"/>
    </location>
</feature>
<dbReference type="PANTHER" id="PTHR10057">
    <property type="entry name" value="PERIPHERAL-TYPE BENZODIAZEPINE RECEPTOR"/>
    <property type="match status" value="1"/>
</dbReference>
<dbReference type="Gene3D" id="1.20.1260.100">
    <property type="entry name" value="TspO/MBR protein"/>
    <property type="match status" value="1"/>
</dbReference>
<evidence type="ECO:0000256" key="6">
    <source>
        <dbReference type="SAM" id="Phobius"/>
    </source>
</evidence>
<dbReference type="GO" id="GO:0016020">
    <property type="term" value="C:membrane"/>
    <property type="evidence" value="ECO:0007669"/>
    <property type="project" value="UniProtKB-SubCell"/>
</dbReference>
<dbReference type="InterPro" id="IPR004307">
    <property type="entry name" value="TspO_MBR"/>
</dbReference>
<keyword evidence="8" id="KW-1185">Reference proteome</keyword>
<feature type="transmembrane region" description="Helical" evidence="6">
    <location>
        <begin position="12"/>
        <end position="32"/>
    </location>
</feature>
<accession>A0A0R2NMK1</accession>
<proteinExistence type="inferred from homology"/>
<keyword evidence="5 6" id="KW-0472">Membrane</keyword>
<dbReference type="OrthoDB" id="9795496at2"/>
<comment type="similarity">
    <text evidence="2">Belongs to the TspO/BZRP family.</text>
</comment>
<dbReference type="FunFam" id="1.20.1260.100:FF:000001">
    <property type="entry name" value="translocator protein 2"/>
    <property type="match status" value="1"/>
</dbReference>
<evidence type="ECO:0000256" key="2">
    <source>
        <dbReference type="ARBA" id="ARBA00007524"/>
    </source>
</evidence>
<dbReference type="PIRSF" id="PIRSF005859">
    <property type="entry name" value="PBR"/>
    <property type="match status" value="1"/>
</dbReference>
<dbReference type="CDD" id="cd15904">
    <property type="entry name" value="TSPO_MBR"/>
    <property type="match status" value="1"/>
</dbReference>
<dbReference type="PANTHER" id="PTHR10057:SF0">
    <property type="entry name" value="TRANSLOCATOR PROTEIN"/>
    <property type="match status" value="1"/>
</dbReference>
<keyword evidence="3 6" id="KW-0812">Transmembrane</keyword>
<comment type="subcellular location">
    <subcellularLocation>
        <location evidence="1">Membrane</location>
        <topology evidence="1">Multi-pass membrane protein</topology>
    </subcellularLocation>
</comment>
<sequence length="161" mass="17931">MNSIHKTHRWIYLVLTIILVELIGGLSGILAGNIRSDYLALQLPPLAPPAGLFGIVWPILYCLIGISGFLLVLDSPTSKAKTTNISLFIGQLFLNFIWSIIFFAGNLYWLGLAVIILLDITVAVCIKQYYATNKYASYLLIPYLAWILFATYLTFSVAILN</sequence>
<comment type="caution">
    <text evidence="7">The sequence shown here is derived from an EMBL/GenBank/DDBJ whole genome shotgun (WGS) entry which is preliminary data.</text>
</comment>